<dbReference type="SUPFAM" id="SSF63380">
    <property type="entry name" value="Riboflavin synthase domain-like"/>
    <property type="match status" value="1"/>
</dbReference>
<dbReference type="InterPro" id="IPR017927">
    <property type="entry name" value="FAD-bd_FR_type"/>
</dbReference>
<dbReference type="AlphaFoldDB" id="A0A919UKP2"/>
<evidence type="ECO:0000259" key="1">
    <source>
        <dbReference type="PROSITE" id="PS51384"/>
    </source>
</evidence>
<gene>
    <name evidence="2" type="ORF">Dac01nite_06600</name>
</gene>
<dbReference type="Proteomes" id="UP000652354">
    <property type="component" value="Unassembled WGS sequence"/>
</dbReference>
<accession>A0A919UKP2</accession>
<proteinExistence type="predicted"/>
<sequence>MPDAERPARPPRPVRTLTVRRKQRLSPSMVRVILGGPDVDELPVLTFTDHYVKLRFGDVTRTYTIRWLDRDAREMAIDFVIHGDEGLAGPWARDAEPGDELSFVGPGGAWAPRADADVHLFVGDESAIPAIAAALDLLPRPARAEVFLEVASASERQELPVTDATTVHWIHRDEAGTAYGEGLTYAVESAHVPDGDIEAFVHGNADMIKPLRHHLFNVIGMPRDRVSISGYWRTGMNEDGWQSSKRAFVEQMEAEQDL</sequence>
<dbReference type="PANTHER" id="PTHR30157:SF0">
    <property type="entry name" value="NADPH-DEPENDENT FERRIC-CHELATE REDUCTASE"/>
    <property type="match status" value="1"/>
</dbReference>
<dbReference type="InterPro" id="IPR039261">
    <property type="entry name" value="FNR_nucleotide-bd"/>
</dbReference>
<dbReference type="PROSITE" id="PS51384">
    <property type="entry name" value="FAD_FR"/>
    <property type="match status" value="1"/>
</dbReference>
<dbReference type="GO" id="GO:0016491">
    <property type="term" value="F:oxidoreductase activity"/>
    <property type="evidence" value="ECO:0007669"/>
    <property type="project" value="InterPro"/>
</dbReference>
<feature type="domain" description="FAD-binding FR-type" evidence="1">
    <location>
        <begin position="12"/>
        <end position="113"/>
    </location>
</feature>
<organism evidence="2 3">
    <name type="scientific">Demequina activiva</name>
    <dbReference type="NCBI Taxonomy" id="1582364"/>
    <lineage>
        <taxon>Bacteria</taxon>
        <taxon>Bacillati</taxon>
        <taxon>Actinomycetota</taxon>
        <taxon>Actinomycetes</taxon>
        <taxon>Micrococcales</taxon>
        <taxon>Demequinaceae</taxon>
        <taxon>Demequina</taxon>
    </lineage>
</organism>
<dbReference type="EMBL" id="BONR01000001">
    <property type="protein sequence ID" value="GIG53908.1"/>
    <property type="molecule type" value="Genomic_DNA"/>
</dbReference>
<comment type="caution">
    <text evidence="2">The sequence shown here is derived from an EMBL/GenBank/DDBJ whole genome shotgun (WGS) entry which is preliminary data.</text>
</comment>
<evidence type="ECO:0000313" key="2">
    <source>
        <dbReference type="EMBL" id="GIG53908.1"/>
    </source>
</evidence>
<dbReference type="Pfam" id="PF08021">
    <property type="entry name" value="FAD_binding_9"/>
    <property type="match status" value="2"/>
</dbReference>
<dbReference type="InterPro" id="IPR017938">
    <property type="entry name" value="Riboflavin_synthase-like_b-brl"/>
</dbReference>
<evidence type="ECO:0000313" key="3">
    <source>
        <dbReference type="Proteomes" id="UP000652354"/>
    </source>
</evidence>
<dbReference type="RefSeq" id="WP_203653343.1">
    <property type="nucleotide sequence ID" value="NZ_BONR01000001.1"/>
</dbReference>
<dbReference type="PANTHER" id="PTHR30157">
    <property type="entry name" value="FERRIC REDUCTASE, NADPH-DEPENDENT"/>
    <property type="match status" value="1"/>
</dbReference>
<dbReference type="InterPro" id="IPR013113">
    <property type="entry name" value="SIP_FAD-bd"/>
</dbReference>
<dbReference type="Gene3D" id="2.40.30.10">
    <property type="entry name" value="Translation factors"/>
    <property type="match status" value="2"/>
</dbReference>
<dbReference type="Gene3D" id="3.40.50.80">
    <property type="entry name" value="Nucleotide-binding domain of ferredoxin-NADP reductase (FNR) module"/>
    <property type="match status" value="1"/>
</dbReference>
<reference evidence="2" key="1">
    <citation type="submission" date="2021-01" db="EMBL/GenBank/DDBJ databases">
        <title>Whole genome shotgun sequence of Demequina activiva NBRC 110675.</title>
        <authorList>
            <person name="Komaki H."/>
            <person name="Tamura T."/>
        </authorList>
    </citation>
    <scope>NUCLEOTIDE SEQUENCE</scope>
    <source>
        <strain evidence="2">NBRC 110675</strain>
    </source>
</reference>
<dbReference type="InterPro" id="IPR039374">
    <property type="entry name" value="SIP_fam"/>
</dbReference>
<name>A0A919UKP2_9MICO</name>
<dbReference type="Pfam" id="PF04954">
    <property type="entry name" value="SIP"/>
    <property type="match status" value="1"/>
</dbReference>
<protein>
    <submittedName>
        <fullName evidence="2">Siderophore-interacting protein</fullName>
    </submittedName>
</protein>
<keyword evidence="3" id="KW-1185">Reference proteome</keyword>
<dbReference type="InterPro" id="IPR007037">
    <property type="entry name" value="SIP_rossman_dom"/>
</dbReference>
<dbReference type="CDD" id="cd06193">
    <property type="entry name" value="siderophore_interacting"/>
    <property type="match status" value="1"/>
</dbReference>